<organism evidence="1 2">
    <name type="scientific">Portunus trituberculatus</name>
    <name type="common">Swimming crab</name>
    <name type="synonym">Neptunus trituberculatus</name>
    <dbReference type="NCBI Taxonomy" id="210409"/>
    <lineage>
        <taxon>Eukaryota</taxon>
        <taxon>Metazoa</taxon>
        <taxon>Ecdysozoa</taxon>
        <taxon>Arthropoda</taxon>
        <taxon>Crustacea</taxon>
        <taxon>Multicrustacea</taxon>
        <taxon>Malacostraca</taxon>
        <taxon>Eumalacostraca</taxon>
        <taxon>Eucarida</taxon>
        <taxon>Decapoda</taxon>
        <taxon>Pleocyemata</taxon>
        <taxon>Brachyura</taxon>
        <taxon>Eubrachyura</taxon>
        <taxon>Portunoidea</taxon>
        <taxon>Portunidae</taxon>
        <taxon>Portuninae</taxon>
        <taxon>Portunus</taxon>
    </lineage>
</organism>
<keyword evidence="2" id="KW-1185">Reference proteome</keyword>
<dbReference type="AlphaFoldDB" id="A0A5B7EEJ6"/>
<dbReference type="GO" id="GO:0005245">
    <property type="term" value="F:voltage-gated calcium channel activity"/>
    <property type="evidence" value="ECO:0007669"/>
    <property type="project" value="TreeGrafter"/>
</dbReference>
<dbReference type="InterPro" id="IPR051173">
    <property type="entry name" value="Ca_channel_alpha-2/delta"/>
</dbReference>
<evidence type="ECO:0000313" key="1">
    <source>
        <dbReference type="EMBL" id="MPC32750.1"/>
    </source>
</evidence>
<sequence length="314" mass="35338">MVVAARTRVGKGNGWKNGFGQNNQNQPVITIPYWDAFGMGYIITVCMPLVFKEEFVGSTCDDVYVVNLLADLTIHDIENAYVFVINSLGITLMHPLLPSPHSVTQDPATVTIDKLEQHMDSYSILKKIIREETGKEDREKGVLVEALGWPADSHLPNAVRGKSANLRFLWGPINQTDLTLVLVLPLINGKVLSTRYTCLNGTPCKVKNFHYHKPQPGDTSISFCKYLGTQVVYDKGLVKLAPDCFNDMLGYLRREDNESISQIYSIFNGSHFFNKLLRVSTDHIIFEWRSPLHDHTTLHQVQINHGVHTSTFPA</sequence>
<dbReference type="OrthoDB" id="6365798at2759"/>
<dbReference type="EMBL" id="VSRR010002686">
    <property type="protein sequence ID" value="MPC32750.1"/>
    <property type="molecule type" value="Genomic_DNA"/>
</dbReference>
<proteinExistence type="predicted"/>
<protein>
    <submittedName>
        <fullName evidence="1">VWFA and cache domain-containing protein 1</fullName>
    </submittedName>
</protein>
<comment type="caution">
    <text evidence="1">The sequence shown here is derived from an EMBL/GenBank/DDBJ whole genome shotgun (WGS) entry which is preliminary data.</text>
</comment>
<dbReference type="PANTHER" id="PTHR10166:SF66">
    <property type="entry name" value="VWFA AND CACHE DOMAIN-CONTAINING PROTEIN CG16868"/>
    <property type="match status" value="1"/>
</dbReference>
<gene>
    <name evidence="1" type="primary">CACHD1_1</name>
    <name evidence="1" type="ORF">E2C01_026076</name>
</gene>
<name>A0A5B7EEJ6_PORTR</name>
<reference evidence="1 2" key="1">
    <citation type="submission" date="2019-05" db="EMBL/GenBank/DDBJ databases">
        <title>Another draft genome of Portunus trituberculatus and its Hox gene families provides insights of decapod evolution.</title>
        <authorList>
            <person name="Jeong J.-H."/>
            <person name="Song I."/>
            <person name="Kim S."/>
            <person name="Choi T."/>
            <person name="Kim D."/>
            <person name="Ryu S."/>
            <person name="Kim W."/>
        </authorList>
    </citation>
    <scope>NUCLEOTIDE SEQUENCE [LARGE SCALE GENOMIC DNA]</scope>
    <source>
        <tissue evidence="1">Muscle</tissue>
    </source>
</reference>
<dbReference type="PANTHER" id="PTHR10166">
    <property type="entry name" value="VOLTAGE-DEPENDENT CALCIUM CHANNEL SUBUNIT ALPHA-2/DELTA-RELATED"/>
    <property type="match status" value="1"/>
</dbReference>
<dbReference type="GO" id="GO:0005891">
    <property type="term" value="C:voltage-gated calcium channel complex"/>
    <property type="evidence" value="ECO:0007669"/>
    <property type="project" value="TreeGrafter"/>
</dbReference>
<dbReference type="Proteomes" id="UP000324222">
    <property type="component" value="Unassembled WGS sequence"/>
</dbReference>
<accession>A0A5B7EEJ6</accession>
<evidence type="ECO:0000313" key="2">
    <source>
        <dbReference type="Proteomes" id="UP000324222"/>
    </source>
</evidence>